<name>C7G540_CHICK</name>
<evidence type="ECO:0000313" key="9">
    <source>
        <dbReference type="Ensembl" id="ENSGALP00010001287.1"/>
    </source>
</evidence>
<dbReference type="GeneTree" id="ENSGT00530000063813"/>
<keyword evidence="10" id="KW-1185">Reference proteome</keyword>
<organism evidence="8">
    <name type="scientific">Gallus gallus</name>
    <name type="common">Chicken</name>
    <dbReference type="NCBI Taxonomy" id="9031"/>
    <lineage>
        <taxon>Eukaryota</taxon>
        <taxon>Metazoa</taxon>
        <taxon>Chordata</taxon>
        <taxon>Craniata</taxon>
        <taxon>Vertebrata</taxon>
        <taxon>Euteleostomi</taxon>
        <taxon>Archelosauria</taxon>
        <taxon>Archosauria</taxon>
        <taxon>Dinosauria</taxon>
        <taxon>Saurischia</taxon>
        <taxon>Theropoda</taxon>
        <taxon>Coelurosauria</taxon>
        <taxon>Aves</taxon>
        <taxon>Neognathae</taxon>
        <taxon>Galloanserae</taxon>
        <taxon>Galliformes</taxon>
        <taxon>Phasianidae</taxon>
        <taxon>Phasianinae</taxon>
        <taxon>Gallus</taxon>
    </lineage>
</organism>
<evidence type="ECO:0000256" key="2">
    <source>
        <dbReference type="ARBA" id="ARBA00022690"/>
    </source>
</evidence>
<dbReference type="Pfam" id="PF06907">
    <property type="entry name" value="LXN"/>
    <property type="match status" value="1"/>
</dbReference>
<dbReference type="OrthoDB" id="9254763at2759"/>
<evidence type="ECO:0000256" key="4">
    <source>
        <dbReference type="PROSITE-ProRule" id="PRU01377"/>
    </source>
</evidence>
<evidence type="ECO:0000256" key="5">
    <source>
        <dbReference type="SAM" id="MobiDB-lite"/>
    </source>
</evidence>
<dbReference type="Proteomes" id="UP000000539">
    <property type="component" value="Chromosome 9"/>
</dbReference>
<reference evidence="9" key="2">
    <citation type="submission" date="2020-11" db="EMBL/GenBank/DDBJ databases">
        <title>Gallus gallus (Chicken) genome, bGalGal1, GRCg7b, maternal haplotype autosomes + Z &amp; W.</title>
        <authorList>
            <person name="Warren W."/>
            <person name="Formenti G."/>
            <person name="Fedrigo O."/>
            <person name="Haase B."/>
            <person name="Mountcastle J."/>
            <person name="Balacco J."/>
            <person name="Tracey A."/>
            <person name="Schneider V."/>
            <person name="Okimoto R."/>
            <person name="Cheng H."/>
            <person name="Hawken R."/>
            <person name="Howe K."/>
            <person name="Jarvis E.D."/>
        </authorList>
    </citation>
    <scope>NUCLEOTIDE SEQUENCE [LARGE SCALE GENOMIC DNA]</scope>
    <source>
        <strain evidence="9">Broiler</strain>
    </source>
</reference>
<keyword evidence="3" id="KW-0677">Repeat</keyword>
<protein>
    <submittedName>
        <fullName evidence="8">Ovocalyxin-32</fullName>
    </submittedName>
    <submittedName>
        <fullName evidence="9">Retinoic acid receptor responder 1</fullName>
    </submittedName>
</protein>
<dbReference type="GO" id="GO:0008191">
    <property type="term" value="F:metalloendopeptidase inhibitor activity"/>
    <property type="evidence" value="ECO:0000318"/>
    <property type="project" value="GO_Central"/>
</dbReference>
<evidence type="ECO:0000259" key="7">
    <source>
        <dbReference type="PROSITE" id="PS52033"/>
    </source>
</evidence>
<feature type="signal peptide" evidence="6">
    <location>
        <begin position="1"/>
        <end position="23"/>
    </location>
</feature>
<reference evidence="9" key="3">
    <citation type="submission" date="2025-05" db="UniProtKB">
        <authorList>
            <consortium name="Ensembl"/>
        </authorList>
    </citation>
    <scope>IDENTIFICATION</scope>
    <source>
        <strain evidence="9">broiler</strain>
    </source>
</reference>
<feature type="region of interest" description="Disordered" evidence="5">
    <location>
        <begin position="254"/>
        <end position="275"/>
    </location>
</feature>
<feature type="compositionally biased region" description="Low complexity" evidence="5">
    <location>
        <begin position="256"/>
        <end position="268"/>
    </location>
</feature>
<evidence type="ECO:0000313" key="10">
    <source>
        <dbReference type="Proteomes" id="UP000000539"/>
    </source>
</evidence>
<proteinExistence type="evidence at protein level"/>
<feature type="domain" description="Cystatin LXN-type" evidence="7">
    <location>
        <begin position="151"/>
        <end position="255"/>
    </location>
</feature>
<dbReference type="GO" id="GO:0005615">
    <property type="term" value="C:extracellular space"/>
    <property type="evidence" value="ECO:0000318"/>
    <property type="project" value="GO_Central"/>
</dbReference>
<dbReference type="SUPFAM" id="SSF54403">
    <property type="entry name" value="Cystatin/monellin"/>
    <property type="match status" value="2"/>
</dbReference>
<feature type="domain" description="Cystatin LXN-type" evidence="7">
    <location>
        <begin position="32"/>
        <end position="131"/>
    </location>
</feature>
<comment type="similarity">
    <text evidence="1 4">Belongs to the protease inhibitor I47 (latexin) family.</text>
</comment>
<evidence type="ECO:0007829" key="11">
    <source>
        <dbReference type="PeptideAtlas" id="C7G540"/>
    </source>
</evidence>
<dbReference type="AlphaFoldDB" id="C7G540"/>
<sequence length="275" mass="30617">MPGLRAALPAALLLLSSFPPAAAERLPWPQVPGVMHPLNPSHREAVWAAWTALHYINSHEASPSRPLALHKVVKAAAKMIPRLGWKYYVHCTTEGYIHGENAGSCFATVLYLKKSPPVVHGKCVHAQNKKQIQEEDHRFYEYLQHQKKPITANYIPDSNGNIAHDHLQLWGLAIVGSSYIMWKQSTEHTGYLLAQVSSVKQQIRKDNAVAFKFIVLLHEIPTQQMNVCHMYLVWTLGHPIRVKYSCAPDNHGLEDGSGQDSGSAAGTSHETKGNF</sequence>
<dbReference type="MEROPS" id="I47.002"/>
<keyword evidence="2 4" id="KW-0646">Protease inhibitor</keyword>
<evidence type="ECO:0000313" key="8">
    <source>
        <dbReference type="EMBL" id="BAI23346.1"/>
    </source>
</evidence>
<dbReference type="SMR" id="C7G540"/>
<dbReference type="PIRSF" id="PIRSF011132">
    <property type="entry name" value="Prot_inh_latexin"/>
    <property type="match status" value="1"/>
</dbReference>
<reference evidence="8" key="1">
    <citation type="journal article" date="2010" name="Anim. Genet.">
        <title>Association between ovocalyxin-32 gene haplotypes and eggshell quality traits in an F2 intercross between two chicken lines divergently selected for eggshell strength.</title>
        <authorList>
            <person name="Takahashi H."/>
            <person name="Sasaki O."/>
            <person name="Nirasawa K."/>
            <person name="Furukawa T."/>
        </authorList>
    </citation>
    <scope>NUCLEOTIDE SEQUENCE</scope>
</reference>
<keyword evidence="6" id="KW-0732">Signal</keyword>
<dbReference type="CTD" id="5918"/>
<dbReference type="PROSITE" id="PS52033">
    <property type="entry name" value="CYSTATIN_LXN"/>
    <property type="match status" value="2"/>
</dbReference>
<dbReference type="GeneID" id="395209"/>
<keyword evidence="11" id="KW-1267">Proteomics identification</keyword>
<dbReference type="PANTHER" id="PTHR28591">
    <property type="entry name" value="LATEXIN"/>
    <property type="match status" value="1"/>
</dbReference>
<accession>C7G540</accession>
<dbReference type="EMBL" id="AB520630">
    <property type="protein sequence ID" value="BAI23346.1"/>
    <property type="molecule type" value="Genomic_DNA"/>
</dbReference>
<dbReference type="InterPro" id="IPR046350">
    <property type="entry name" value="Cystatin_sf"/>
</dbReference>
<dbReference type="PANTHER" id="PTHR28591:SF2">
    <property type="entry name" value="RETINOIC ACID RECEPTOR RESPONDER PROTEIN 1"/>
    <property type="match status" value="1"/>
</dbReference>
<evidence type="ECO:0000256" key="3">
    <source>
        <dbReference type="ARBA" id="ARBA00022737"/>
    </source>
</evidence>
<dbReference type="PhylomeDB" id="C7G540"/>
<evidence type="ECO:0000256" key="6">
    <source>
        <dbReference type="SAM" id="SignalP"/>
    </source>
</evidence>
<dbReference type="InterPro" id="IPR049897">
    <property type="entry name" value="CYSTATIN_LXN"/>
</dbReference>
<dbReference type="Ensembl" id="ENSGALT00010002737.1">
    <property type="protein sequence ID" value="ENSGALP00010001287.1"/>
    <property type="gene ID" value="ENSGALG00010001183.1"/>
</dbReference>
<dbReference type="VEuPathDB" id="HostDB:geneid_395209"/>
<dbReference type="KEGG" id="gga:395209"/>
<dbReference type="OMA" id="WIRKDDF"/>
<dbReference type="Gene3D" id="3.10.450.10">
    <property type="match status" value="2"/>
</dbReference>
<gene>
    <name evidence="8" type="primary">OCX32</name>
    <name evidence="9" type="synonym">RARRES1</name>
</gene>
<dbReference type="InterPro" id="IPR009684">
    <property type="entry name" value="Latexin"/>
</dbReference>
<evidence type="ECO:0000256" key="1">
    <source>
        <dbReference type="ARBA" id="ARBA00010083"/>
    </source>
</evidence>
<feature type="chain" id="PRO_5044729413" evidence="6">
    <location>
        <begin position="24"/>
        <end position="275"/>
    </location>
</feature>